<evidence type="ECO:0000256" key="1">
    <source>
        <dbReference type="SAM" id="MobiDB-lite"/>
    </source>
</evidence>
<evidence type="ECO:0000313" key="3">
    <source>
        <dbReference type="Proteomes" id="UP000823749"/>
    </source>
</evidence>
<reference evidence="2" key="1">
    <citation type="submission" date="2020-08" db="EMBL/GenBank/DDBJ databases">
        <title>Plant Genome Project.</title>
        <authorList>
            <person name="Zhang R.-G."/>
        </authorList>
    </citation>
    <scope>NUCLEOTIDE SEQUENCE</scope>
    <source>
        <strain evidence="2">WSP0</strain>
        <tissue evidence="2">Leaf</tissue>
    </source>
</reference>
<protein>
    <submittedName>
        <fullName evidence="2">Uncharacterized protein</fullName>
    </submittedName>
</protein>
<name>A0AAV6L449_9ERIC</name>
<comment type="caution">
    <text evidence="2">The sequence shown here is derived from an EMBL/GenBank/DDBJ whole genome shotgun (WGS) entry which is preliminary data.</text>
</comment>
<sequence length="106" mass="11733">MAETATPSNLEEMILTLPKSVQEMSIKGDEPPQPFIVRDDDPFGPVDTSPPLASIPTIDISLFSPLPSSLESSIQETEKELDNFRSVLSSWGCFQNEYWANKSNNS</sequence>
<feature type="region of interest" description="Disordered" evidence="1">
    <location>
        <begin position="25"/>
        <end position="51"/>
    </location>
</feature>
<proteinExistence type="predicted"/>
<dbReference type="AlphaFoldDB" id="A0AAV6L449"/>
<evidence type="ECO:0000313" key="2">
    <source>
        <dbReference type="EMBL" id="KAG5559485.1"/>
    </source>
</evidence>
<accession>A0AAV6L449</accession>
<organism evidence="2 3">
    <name type="scientific">Rhododendron griersonianum</name>
    <dbReference type="NCBI Taxonomy" id="479676"/>
    <lineage>
        <taxon>Eukaryota</taxon>
        <taxon>Viridiplantae</taxon>
        <taxon>Streptophyta</taxon>
        <taxon>Embryophyta</taxon>
        <taxon>Tracheophyta</taxon>
        <taxon>Spermatophyta</taxon>
        <taxon>Magnoliopsida</taxon>
        <taxon>eudicotyledons</taxon>
        <taxon>Gunneridae</taxon>
        <taxon>Pentapetalae</taxon>
        <taxon>asterids</taxon>
        <taxon>Ericales</taxon>
        <taxon>Ericaceae</taxon>
        <taxon>Ericoideae</taxon>
        <taxon>Rhodoreae</taxon>
        <taxon>Rhododendron</taxon>
    </lineage>
</organism>
<dbReference type="EMBL" id="JACTNZ010000003">
    <property type="protein sequence ID" value="KAG5559485.1"/>
    <property type="molecule type" value="Genomic_DNA"/>
</dbReference>
<keyword evidence="3" id="KW-1185">Reference proteome</keyword>
<dbReference type="Proteomes" id="UP000823749">
    <property type="component" value="Chromosome 3"/>
</dbReference>
<gene>
    <name evidence="2" type="ORF">RHGRI_009126</name>
</gene>